<accession>A0A0E9R265</accession>
<evidence type="ECO:0000313" key="1">
    <source>
        <dbReference type="EMBL" id="JAH22832.1"/>
    </source>
</evidence>
<protein>
    <submittedName>
        <fullName evidence="1">Uncharacterized protein</fullName>
    </submittedName>
</protein>
<dbReference type="EMBL" id="GBXM01085745">
    <property type="protein sequence ID" value="JAH22832.1"/>
    <property type="molecule type" value="Transcribed_RNA"/>
</dbReference>
<dbReference type="AlphaFoldDB" id="A0A0E9R265"/>
<sequence length="25" mass="2875">MGDKINWRPLVYTFTGNLETTSLCD</sequence>
<organism evidence="1">
    <name type="scientific">Anguilla anguilla</name>
    <name type="common">European freshwater eel</name>
    <name type="synonym">Muraena anguilla</name>
    <dbReference type="NCBI Taxonomy" id="7936"/>
    <lineage>
        <taxon>Eukaryota</taxon>
        <taxon>Metazoa</taxon>
        <taxon>Chordata</taxon>
        <taxon>Craniata</taxon>
        <taxon>Vertebrata</taxon>
        <taxon>Euteleostomi</taxon>
        <taxon>Actinopterygii</taxon>
        <taxon>Neopterygii</taxon>
        <taxon>Teleostei</taxon>
        <taxon>Anguilliformes</taxon>
        <taxon>Anguillidae</taxon>
        <taxon>Anguilla</taxon>
    </lineage>
</organism>
<name>A0A0E9R265_ANGAN</name>
<proteinExistence type="predicted"/>
<reference evidence="1" key="1">
    <citation type="submission" date="2014-11" db="EMBL/GenBank/DDBJ databases">
        <authorList>
            <person name="Amaro Gonzalez C."/>
        </authorList>
    </citation>
    <scope>NUCLEOTIDE SEQUENCE</scope>
</reference>
<reference evidence="1" key="2">
    <citation type="journal article" date="2015" name="Fish Shellfish Immunol.">
        <title>Early steps in the European eel (Anguilla anguilla)-Vibrio vulnificus interaction in the gills: Role of the RtxA13 toxin.</title>
        <authorList>
            <person name="Callol A."/>
            <person name="Pajuelo D."/>
            <person name="Ebbesson L."/>
            <person name="Teles M."/>
            <person name="MacKenzie S."/>
            <person name="Amaro C."/>
        </authorList>
    </citation>
    <scope>NUCLEOTIDE SEQUENCE</scope>
</reference>